<dbReference type="GO" id="GO:0005634">
    <property type="term" value="C:nucleus"/>
    <property type="evidence" value="ECO:0000318"/>
    <property type="project" value="GO_Central"/>
</dbReference>
<evidence type="ECO:0000256" key="3">
    <source>
        <dbReference type="ARBA" id="ARBA00004906"/>
    </source>
</evidence>
<dbReference type="CDD" id="cd23818">
    <property type="entry name" value="RWD_RNF25"/>
    <property type="match status" value="1"/>
</dbReference>
<evidence type="ECO:0000256" key="5">
    <source>
        <dbReference type="ARBA" id="ARBA00022490"/>
    </source>
</evidence>
<dbReference type="GO" id="GO:0006511">
    <property type="term" value="P:ubiquitin-dependent protein catabolic process"/>
    <property type="evidence" value="ECO:0000318"/>
    <property type="project" value="GO_Central"/>
</dbReference>
<evidence type="ECO:0000313" key="18">
    <source>
        <dbReference type="Ensembl" id="ENSCINP00000011893.2"/>
    </source>
</evidence>
<keyword evidence="19" id="KW-1185">Reference proteome</keyword>
<dbReference type="FunFam" id="3.30.40.10:FF:000215">
    <property type="entry name" value="E3 ubiquitin-protein ligase RNF25"/>
    <property type="match status" value="1"/>
</dbReference>
<dbReference type="OMA" id="FHHFHSY"/>
<evidence type="ECO:0000313" key="19">
    <source>
        <dbReference type="Proteomes" id="UP000008144"/>
    </source>
</evidence>
<feature type="compositionally biased region" description="Basic residues" evidence="15">
    <location>
        <begin position="310"/>
        <end position="319"/>
    </location>
</feature>
<dbReference type="HOGENOM" id="CLU_652049_0_0_1"/>
<keyword evidence="8 14" id="KW-0863">Zinc-finger</keyword>
<comment type="catalytic activity">
    <reaction evidence="1">
        <text>S-ubiquitinyl-[E2 ubiquitin-conjugating enzyme]-L-cysteine + [acceptor protein]-L-lysine = [E2 ubiquitin-conjugating enzyme]-L-cysteine + N(6)-ubiquitinyl-[acceptor protein]-L-lysine.</text>
        <dbReference type="EC" id="2.3.2.27"/>
    </reaction>
</comment>
<dbReference type="PROSITE" id="PS50089">
    <property type="entry name" value="ZF_RING_2"/>
    <property type="match status" value="1"/>
</dbReference>
<dbReference type="GO" id="GO:0008270">
    <property type="term" value="F:zinc ion binding"/>
    <property type="evidence" value="ECO:0007669"/>
    <property type="project" value="UniProtKB-KW"/>
</dbReference>
<dbReference type="KEGG" id="cin:100180664"/>
<feature type="region of interest" description="Disordered" evidence="15">
    <location>
        <begin position="273"/>
        <end position="421"/>
    </location>
</feature>
<dbReference type="InParanoid" id="F6PU23"/>
<evidence type="ECO:0000256" key="9">
    <source>
        <dbReference type="ARBA" id="ARBA00022786"/>
    </source>
</evidence>
<dbReference type="SMART" id="SM00591">
    <property type="entry name" value="RWD"/>
    <property type="match status" value="1"/>
</dbReference>
<dbReference type="GeneTree" id="ENSGT00390000001557"/>
<dbReference type="SUPFAM" id="SSF54495">
    <property type="entry name" value="UBC-like"/>
    <property type="match status" value="1"/>
</dbReference>
<feature type="compositionally biased region" description="Polar residues" evidence="15">
    <location>
        <begin position="278"/>
        <end position="290"/>
    </location>
</feature>
<evidence type="ECO:0000256" key="6">
    <source>
        <dbReference type="ARBA" id="ARBA00022679"/>
    </source>
</evidence>
<name>F6PU23_CIOIN</name>
<proteinExistence type="inferred from homology"/>
<evidence type="ECO:0000256" key="11">
    <source>
        <dbReference type="ARBA" id="ARBA00060737"/>
    </source>
</evidence>
<dbReference type="SUPFAM" id="SSF57850">
    <property type="entry name" value="RING/U-box"/>
    <property type="match status" value="1"/>
</dbReference>
<dbReference type="Ensembl" id="ENSCINT00000011893.2">
    <property type="protein sequence ID" value="ENSCINP00000011893.2"/>
    <property type="gene ID" value="ENSCING00000005762.2"/>
</dbReference>
<evidence type="ECO:0000256" key="8">
    <source>
        <dbReference type="ARBA" id="ARBA00022771"/>
    </source>
</evidence>
<keyword evidence="9" id="KW-0833">Ubl conjugation pathway</keyword>
<evidence type="ECO:0000256" key="2">
    <source>
        <dbReference type="ARBA" id="ARBA00004496"/>
    </source>
</evidence>
<dbReference type="FunCoup" id="F6PU23">
    <property type="interactions" value="418"/>
</dbReference>
<evidence type="ECO:0000256" key="13">
    <source>
        <dbReference type="ARBA" id="ARBA00075535"/>
    </source>
</evidence>
<dbReference type="GeneID" id="100180664"/>
<dbReference type="Pfam" id="PF05773">
    <property type="entry name" value="RWD"/>
    <property type="match status" value="1"/>
</dbReference>
<keyword evidence="5" id="KW-0963">Cytoplasm</keyword>
<keyword evidence="6" id="KW-0808">Transferase</keyword>
<evidence type="ECO:0000256" key="12">
    <source>
        <dbReference type="ARBA" id="ARBA00067354"/>
    </source>
</evidence>
<comment type="pathway">
    <text evidence="3">Protein modification; protein ubiquitination.</text>
</comment>
<evidence type="ECO:0000256" key="10">
    <source>
        <dbReference type="ARBA" id="ARBA00022833"/>
    </source>
</evidence>
<dbReference type="RefSeq" id="XP_002124107.1">
    <property type="nucleotide sequence ID" value="XM_002124071.4"/>
</dbReference>
<dbReference type="CDD" id="cd16470">
    <property type="entry name" value="RING-H2_RNF25"/>
    <property type="match status" value="1"/>
</dbReference>
<dbReference type="FunFam" id="3.10.110.10:FF:000052">
    <property type="entry name" value="Putative e3 ubiquitin-protein ligase rnf25"/>
    <property type="match status" value="1"/>
</dbReference>
<accession>F6PU23</accession>
<evidence type="ECO:0000256" key="4">
    <source>
        <dbReference type="ARBA" id="ARBA00012483"/>
    </source>
</evidence>
<keyword evidence="10" id="KW-0862">Zinc</keyword>
<dbReference type="OrthoDB" id="432311at2759"/>
<dbReference type="GO" id="GO:0061630">
    <property type="term" value="F:ubiquitin protein ligase activity"/>
    <property type="evidence" value="ECO:0000318"/>
    <property type="project" value="GO_Central"/>
</dbReference>
<feature type="compositionally biased region" description="Low complexity" evidence="15">
    <location>
        <begin position="371"/>
        <end position="382"/>
    </location>
</feature>
<dbReference type="InterPro" id="IPR016135">
    <property type="entry name" value="UBQ-conjugating_enzyme/RWD"/>
</dbReference>
<dbReference type="AlphaFoldDB" id="F6PU23"/>
<dbReference type="InterPro" id="IPR006575">
    <property type="entry name" value="RWD_dom"/>
</dbReference>
<evidence type="ECO:0000259" key="17">
    <source>
        <dbReference type="PROSITE" id="PS50908"/>
    </source>
</evidence>
<evidence type="ECO:0000256" key="7">
    <source>
        <dbReference type="ARBA" id="ARBA00022723"/>
    </source>
</evidence>
<feature type="domain" description="RWD" evidence="17">
    <location>
        <begin position="13"/>
        <end position="122"/>
    </location>
</feature>
<dbReference type="InterPro" id="IPR039133">
    <property type="entry name" value="RNF25"/>
</dbReference>
<evidence type="ECO:0000256" key="15">
    <source>
        <dbReference type="SAM" id="MobiDB-lite"/>
    </source>
</evidence>
<accession>A0A1W2W9R5</accession>
<feature type="compositionally biased region" description="Basic and acidic residues" evidence="15">
    <location>
        <begin position="341"/>
        <end position="352"/>
    </location>
</feature>
<comment type="subcellular location">
    <subcellularLocation>
        <location evidence="2">Cytoplasm</location>
    </subcellularLocation>
</comment>
<reference evidence="18" key="2">
    <citation type="submission" date="2025-08" db="UniProtKB">
        <authorList>
            <consortium name="Ensembl"/>
        </authorList>
    </citation>
    <scope>IDENTIFICATION</scope>
</reference>
<dbReference type="PANTHER" id="PTHR13198">
    <property type="entry name" value="RING FINGER PROTEIN 25"/>
    <property type="match status" value="1"/>
</dbReference>
<evidence type="ECO:0000256" key="1">
    <source>
        <dbReference type="ARBA" id="ARBA00000900"/>
    </source>
</evidence>
<dbReference type="PROSITE" id="PS50908">
    <property type="entry name" value="RWD"/>
    <property type="match status" value="1"/>
</dbReference>
<dbReference type="Gene3D" id="3.30.40.10">
    <property type="entry name" value="Zinc/RING finger domain, C3HC4 (zinc finger)"/>
    <property type="match status" value="1"/>
</dbReference>
<dbReference type="STRING" id="7719.ENSCINP00000011893"/>
<feature type="compositionally biased region" description="Polar residues" evidence="15">
    <location>
        <begin position="353"/>
        <end position="364"/>
    </location>
</feature>
<comment type="similarity">
    <text evidence="11">Belongs to the RNF25 family.</text>
</comment>
<organism evidence="18 19">
    <name type="scientific">Ciona intestinalis</name>
    <name type="common">Transparent sea squirt</name>
    <name type="synonym">Ascidia intestinalis</name>
    <dbReference type="NCBI Taxonomy" id="7719"/>
    <lineage>
        <taxon>Eukaryota</taxon>
        <taxon>Metazoa</taxon>
        <taxon>Chordata</taxon>
        <taxon>Tunicata</taxon>
        <taxon>Ascidiacea</taxon>
        <taxon>Phlebobranchia</taxon>
        <taxon>Cionidae</taxon>
        <taxon>Ciona</taxon>
    </lineage>
</organism>
<dbReference type="Gene3D" id="3.10.110.10">
    <property type="entry name" value="Ubiquitin Conjugating Enzyme"/>
    <property type="match status" value="1"/>
</dbReference>
<dbReference type="Pfam" id="PF13639">
    <property type="entry name" value="zf-RING_2"/>
    <property type="match status" value="1"/>
</dbReference>
<reference evidence="18" key="3">
    <citation type="submission" date="2025-09" db="UniProtKB">
        <authorList>
            <consortium name="Ensembl"/>
        </authorList>
    </citation>
    <scope>IDENTIFICATION</scope>
</reference>
<keyword evidence="7" id="KW-0479">Metal-binding</keyword>
<evidence type="ECO:0000259" key="16">
    <source>
        <dbReference type="PROSITE" id="PS50089"/>
    </source>
</evidence>
<dbReference type="EC" id="2.3.2.27" evidence="4"/>
<reference evidence="19" key="1">
    <citation type="journal article" date="2002" name="Science">
        <title>The draft genome of Ciona intestinalis: insights into chordate and vertebrate origins.</title>
        <authorList>
            <person name="Dehal P."/>
            <person name="Satou Y."/>
            <person name="Campbell R.K."/>
            <person name="Chapman J."/>
            <person name="Degnan B."/>
            <person name="De Tomaso A."/>
            <person name="Davidson B."/>
            <person name="Di Gregorio A."/>
            <person name="Gelpke M."/>
            <person name="Goodstein D.M."/>
            <person name="Harafuji N."/>
            <person name="Hastings K.E."/>
            <person name="Ho I."/>
            <person name="Hotta K."/>
            <person name="Huang W."/>
            <person name="Kawashima T."/>
            <person name="Lemaire P."/>
            <person name="Martinez D."/>
            <person name="Meinertzhagen I.A."/>
            <person name="Necula S."/>
            <person name="Nonaka M."/>
            <person name="Putnam N."/>
            <person name="Rash S."/>
            <person name="Saiga H."/>
            <person name="Satake M."/>
            <person name="Terry A."/>
            <person name="Yamada L."/>
            <person name="Wang H.G."/>
            <person name="Awazu S."/>
            <person name="Azumi K."/>
            <person name="Boore J."/>
            <person name="Branno M."/>
            <person name="Chin-Bow S."/>
            <person name="DeSantis R."/>
            <person name="Doyle S."/>
            <person name="Francino P."/>
            <person name="Keys D.N."/>
            <person name="Haga S."/>
            <person name="Hayashi H."/>
            <person name="Hino K."/>
            <person name="Imai K.S."/>
            <person name="Inaba K."/>
            <person name="Kano S."/>
            <person name="Kobayashi K."/>
            <person name="Kobayashi M."/>
            <person name="Lee B.I."/>
            <person name="Makabe K.W."/>
            <person name="Manohar C."/>
            <person name="Matassi G."/>
            <person name="Medina M."/>
            <person name="Mochizuki Y."/>
            <person name="Mount S."/>
            <person name="Morishita T."/>
            <person name="Miura S."/>
            <person name="Nakayama A."/>
            <person name="Nishizaka S."/>
            <person name="Nomoto H."/>
            <person name="Ohta F."/>
            <person name="Oishi K."/>
            <person name="Rigoutsos I."/>
            <person name="Sano M."/>
            <person name="Sasaki A."/>
            <person name="Sasakura Y."/>
            <person name="Shoguchi E."/>
            <person name="Shin-i T."/>
            <person name="Spagnuolo A."/>
            <person name="Stainier D."/>
            <person name="Suzuki M.M."/>
            <person name="Tassy O."/>
            <person name="Takatori N."/>
            <person name="Tokuoka M."/>
            <person name="Yagi K."/>
            <person name="Yoshizaki F."/>
            <person name="Wada S."/>
            <person name="Zhang C."/>
            <person name="Hyatt P.D."/>
            <person name="Larimer F."/>
            <person name="Detter C."/>
            <person name="Doggett N."/>
            <person name="Glavina T."/>
            <person name="Hawkins T."/>
            <person name="Richardson P."/>
            <person name="Lucas S."/>
            <person name="Kohara Y."/>
            <person name="Levine M."/>
            <person name="Satoh N."/>
            <person name="Rokhsar D.S."/>
        </authorList>
    </citation>
    <scope>NUCLEOTIDE SEQUENCE [LARGE SCALE GENOMIC DNA]</scope>
</reference>
<dbReference type="InterPro" id="IPR013083">
    <property type="entry name" value="Znf_RING/FYVE/PHD"/>
</dbReference>
<dbReference type="GO" id="GO:0072344">
    <property type="term" value="P:rescue of stalled ribosome"/>
    <property type="evidence" value="ECO:0000318"/>
    <property type="project" value="GO_Central"/>
</dbReference>
<dbReference type="PANTHER" id="PTHR13198:SF4">
    <property type="entry name" value="E3 UBIQUITIN-PROTEIN LIGASE RNF25"/>
    <property type="match status" value="1"/>
</dbReference>
<dbReference type="InterPro" id="IPR001841">
    <property type="entry name" value="Znf_RING"/>
</dbReference>
<protein>
    <recommendedName>
        <fullName evidence="12">E3 ubiquitin-protein ligase RNF25</fullName>
        <ecNumber evidence="4">2.3.2.27</ecNumber>
    </recommendedName>
    <alternativeName>
        <fullName evidence="13">RING finger protein 25</fullName>
    </alternativeName>
</protein>
<dbReference type="GO" id="GO:0005737">
    <property type="term" value="C:cytoplasm"/>
    <property type="evidence" value="ECO:0007669"/>
    <property type="project" value="UniProtKB-SubCell"/>
</dbReference>
<gene>
    <name evidence="18" type="primary">LOC100180664</name>
</gene>
<dbReference type="SMART" id="SM00184">
    <property type="entry name" value="RING"/>
    <property type="match status" value="1"/>
</dbReference>
<evidence type="ECO:0000256" key="14">
    <source>
        <dbReference type="PROSITE-ProRule" id="PRU00175"/>
    </source>
</evidence>
<feature type="domain" description="RING-type" evidence="16">
    <location>
        <begin position="129"/>
        <end position="198"/>
    </location>
</feature>
<feature type="compositionally biased region" description="Basic and acidic residues" evidence="15">
    <location>
        <begin position="324"/>
        <end position="333"/>
    </location>
</feature>
<feature type="compositionally biased region" description="Polar residues" evidence="15">
    <location>
        <begin position="387"/>
        <end position="398"/>
    </location>
</feature>
<sequence>MDDSGASNSCVEDEIMVLQSIYEDKIKIQRDLDNKVKEVGICLYPATADDTSSQYLKLELVFSIPDQYPEEHLKFTFKSSRGLSDEHLNKLKQQMMDLIDSHDEDVNLFDLIELAKESLTLNNIPCDPCPVCLLSFQADDDFLKSPCFHHFHDHCLLQYYNHYHSNIEYFQTSTNPIDGPPKKKSEVPPGQVPCPICRELIEVDIDALQKAKEPVTQELSVENLEEYKRNVKQMNEIYERQLKVGGIINLDAEKKKHLLSTIEQKAKSEALVAKSKQDAQTKVVGTNSSNSDDRKTTKVFPNPSKPNPHQSHHNHRMVPGRKPFTKDTTEKYRNYNRPRRTYHEPRKPRNVENSKSPPWNNQPKPNKHRTNFNSSNPTSNPTKHQNHSGINKKSNFSDVKTPPGFKPIRVGPPPGFKALEK</sequence>
<dbReference type="Proteomes" id="UP000008144">
    <property type="component" value="Unassembled WGS sequence"/>
</dbReference>